<dbReference type="PANTHER" id="PTHR43245">
    <property type="entry name" value="BIFUNCTIONAL POLYMYXIN RESISTANCE PROTEIN ARNA"/>
    <property type="match status" value="1"/>
</dbReference>
<dbReference type="InterPro" id="IPR036291">
    <property type="entry name" value="NAD(P)-bd_dom_sf"/>
</dbReference>
<dbReference type="Gene3D" id="3.40.50.720">
    <property type="entry name" value="NAD(P)-binding Rossmann-like Domain"/>
    <property type="match status" value="1"/>
</dbReference>
<evidence type="ECO:0000313" key="2">
    <source>
        <dbReference type="EMBL" id="HED09663.1"/>
    </source>
</evidence>
<dbReference type="InterPro" id="IPR001509">
    <property type="entry name" value="Epimerase_deHydtase"/>
</dbReference>
<dbReference type="Pfam" id="PF01370">
    <property type="entry name" value="Epimerase"/>
    <property type="match status" value="1"/>
</dbReference>
<gene>
    <name evidence="2" type="ORF">ENJ10_03160</name>
</gene>
<sequence>MHESLTPRPAEPYSRSKLMAENILRARQSHFKDVVVLRLAMVYGDSPRLKEEFIVNRLILDAARKGYIRIIGGAQRRPQIHVRDVARVFEELLHTQTGKTGYQLFNVGQCNPSLEEIAREILDAGRGALTVFHQPPAAETDSFILDSGSWREFSGLNFKYDIGYAIDEFFTKKIDDAEVPVSFTEASYV</sequence>
<dbReference type="InterPro" id="IPR050177">
    <property type="entry name" value="Lipid_A_modif_metabolic_enz"/>
</dbReference>
<dbReference type="EMBL" id="DRLD01000086">
    <property type="protein sequence ID" value="HED09663.1"/>
    <property type="molecule type" value="Genomic_DNA"/>
</dbReference>
<dbReference type="AlphaFoldDB" id="A0A7V1LKK2"/>
<evidence type="ECO:0000259" key="1">
    <source>
        <dbReference type="Pfam" id="PF01370"/>
    </source>
</evidence>
<reference evidence="2" key="1">
    <citation type="journal article" date="2020" name="mSystems">
        <title>Genome- and Community-Level Interaction Insights into Carbon Utilization and Element Cycling Functions of Hydrothermarchaeota in Hydrothermal Sediment.</title>
        <authorList>
            <person name="Zhou Z."/>
            <person name="Liu Y."/>
            <person name="Xu W."/>
            <person name="Pan J."/>
            <person name="Luo Z.H."/>
            <person name="Li M."/>
        </authorList>
    </citation>
    <scope>NUCLEOTIDE SEQUENCE [LARGE SCALE GENOMIC DNA]</scope>
    <source>
        <strain evidence="2">HyVt-456</strain>
    </source>
</reference>
<dbReference type="Proteomes" id="UP000886005">
    <property type="component" value="Unassembled WGS sequence"/>
</dbReference>
<dbReference type="SUPFAM" id="SSF51735">
    <property type="entry name" value="NAD(P)-binding Rossmann-fold domains"/>
    <property type="match status" value="1"/>
</dbReference>
<name>A0A7V1LKK2_CALAY</name>
<feature type="domain" description="NAD-dependent epimerase/dehydratase" evidence="1">
    <location>
        <begin position="6"/>
        <end position="108"/>
    </location>
</feature>
<accession>A0A7V1LKK2</accession>
<organism evidence="2">
    <name type="scientific">Caldithrix abyssi</name>
    <dbReference type="NCBI Taxonomy" id="187145"/>
    <lineage>
        <taxon>Bacteria</taxon>
        <taxon>Pseudomonadati</taxon>
        <taxon>Calditrichota</taxon>
        <taxon>Calditrichia</taxon>
        <taxon>Calditrichales</taxon>
        <taxon>Calditrichaceae</taxon>
        <taxon>Caldithrix</taxon>
    </lineage>
</organism>
<comment type="caution">
    <text evidence="2">The sequence shown here is derived from an EMBL/GenBank/DDBJ whole genome shotgun (WGS) entry which is preliminary data.</text>
</comment>
<dbReference type="CDD" id="cd08946">
    <property type="entry name" value="SDR_e"/>
    <property type="match status" value="1"/>
</dbReference>
<proteinExistence type="predicted"/>
<protein>
    <submittedName>
        <fullName evidence="2">SDR family oxidoreductase</fullName>
    </submittedName>
</protein>